<dbReference type="EMBL" id="JASCZI010271937">
    <property type="protein sequence ID" value="MED6217965.1"/>
    <property type="molecule type" value="Genomic_DNA"/>
</dbReference>
<feature type="region of interest" description="Disordered" evidence="1">
    <location>
        <begin position="122"/>
        <end position="154"/>
    </location>
</feature>
<keyword evidence="3" id="KW-1185">Reference proteome</keyword>
<accession>A0ABU6Z6S5</accession>
<reference evidence="2 3" key="1">
    <citation type="journal article" date="2023" name="Plants (Basel)">
        <title>Bridging the Gap: Combining Genomics and Transcriptomics Approaches to Understand Stylosanthes scabra, an Orphan Legume from the Brazilian Caatinga.</title>
        <authorList>
            <person name="Ferreira-Neto J.R.C."/>
            <person name="da Silva M.D."/>
            <person name="Binneck E."/>
            <person name="de Melo N.F."/>
            <person name="da Silva R.H."/>
            <person name="de Melo A.L.T.M."/>
            <person name="Pandolfi V."/>
            <person name="Bustamante F.O."/>
            <person name="Brasileiro-Vidal A.C."/>
            <person name="Benko-Iseppon A.M."/>
        </authorList>
    </citation>
    <scope>NUCLEOTIDE SEQUENCE [LARGE SCALE GENOMIC DNA]</scope>
    <source>
        <tissue evidence="2">Leaves</tissue>
    </source>
</reference>
<comment type="caution">
    <text evidence="2">The sequence shown here is derived from an EMBL/GenBank/DDBJ whole genome shotgun (WGS) entry which is preliminary data.</text>
</comment>
<organism evidence="2 3">
    <name type="scientific">Stylosanthes scabra</name>
    <dbReference type="NCBI Taxonomy" id="79078"/>
    <lineage>
        <taxon>Eukaryota</taxon>
        <taxon>Viridiplantae</taxon>
        <taxon>Streptophyta</taxon>
        <taxon>Embryophyta</taxon>
        <taxon>Tracheophyta</taxon>
        <taxon>Spermatophyta</taxon>
        <taxon>Magnoliopsida</taxon>
        <taxon>eudicotyledons</taxon>
        <taxon>Gunneridae</taxon>
        <taxon>Pentapetalae</taxon>
        <taxon>rosids</taxon>
        <taxon>fabids</taxon>
        <taxon>Fabales</taxon>
        <taxon>Fabaceae</taxon>
        <taxon>Papilionoideae</taxon>
        <taxon>50 kb inversion clade</taxon>
        <taxon>dalbergioids sensu lato</taxon>
        <taxon>Dalbergieae</taxon>
        <taxon>Pterocarpus clade</taxon>
        <taxon>Stylosanthes</taxon>
    </lineage>
</organism>
<evidence type="ECO:0000313" key="3">
    <source>
        <dbReference type="Proteomes" id="UP001341840"/>
    </source>
</evidence>
<evidence type="ECO:0000313" key="2">
    <source>
        <dbReference type="EMBL" id="MED6217965.1"/>
    </source>
</evidence>
<name>A0ABU6Z6S5_9FABA</name>
<evidence type="ECO:0000256" key="1">
    <source>
        <dbReference type="SAM" id="MobiDB-lite"/>
    </source>
</evidence>
<dbReference type="Proteomes" id="UP001341840">
    <property type="component" value="Unassembled WGS sequence"/>
</dbReference>
<gene>
    <name evidence="2" type="ORF">PIB30_022581</name>
</gene>
<proteinExistence type="predicted"/>
<feature type="compositionally biased region" description="Polar residues" evidence="1">
    <location>
        <begin position="122"/>
        <end position="138"/>
    </location>
</feature>
<sequence>MTSAYAPKPLTAPINRGSTPFRRENNPSSILGIFNWFHPVTLFSKFARGSHSWFRAIYKELPLLSHAIHTTLMSVLSCKKTTLLHRLITSLKPLQYRHTTNSITLKHGGTISLLDGTLLSNNNRTKTDNHTPTASPRINKTRDTSHHIFAKTHQ</sequence>
<protein>
    <submittedName>
        <fullName evidence="2">Uncharacterized protein</fullName>
    </submittedName>
</protein>